<evidence type="ECO:0000259" key="4">
    <source>
        <dbReference type="Pfam" id="PF24048"/>
    </source>
</evidence>
<dbReference type="Pfam" id="PF24048">
    <property type="entry name" value="LRR_NXF1-5"/>
    <property type="match status" value="1"/>
</dbReference>
<gene>
    <name evidence="5" type="ORF">LSH36_759g01020</name>
</gene>
<keyword evidence="1" id="KW-0433">Leucine-rich repeat</keyword>
<evidence type="ECO:0000256" key="3">
    <source>
        <dbReference type="SAM" id="MobiDB-lite"/>
    </source>
</evidence>
<keyword evidence="6" id="KW-1185">Reference proteome</keyword>
<dbReference type="EMBL" id="JAODUP010000759">
    <property type="protein sequence ID" value="KAK2144404.1"/>
    <property type="molecule type" value="Genomic_DNA"/>
</dbReference>
<dbReference type="Proteomes" id="UP001208570">
    <property type="component" value="Unassembled WGS sequence"/>
</dbReference>
<reference evidence="5" key="1">
    <citation type="journal article" date="2023" name="Mol. Biol. Evol.">
        <title>Third-Generation Sequencing Reveals the Adaptive Role of the Epigenome in Three Deep-Sea Polychaetes.</title>
        <authorList>
            <person name="Perez M."/>
            <person name="Aroh O."/>
            <person name="Sun Y."/>
            <person name="Lan Y."/>
            <person name="Juniper S.K."/>
            <person name="Young C.R."/>
            <person name="Angers B."/>
            <person name="Qian P.Y."/>
        </authorList>
    </citation>
    <scope>NUCLEOTIDE SEQUENCE</scope>
    <source>
        <strain evidence="5">P08H-3</strain>
    </source>
</reference>
<dbReference type="SUPFAM" id="SSF52058">
    <property type="entry name" value="L domain-like"/>
    <property type="match status" value="1"/>
</dbReference>
<feature type="domain" description="NXF1/2/3/5-like leucine-rich repeat" evidence="4">
    <location>
        <begin position="322"/>
        <end position="406"/>
    </location>
</feature>
<feature type="region of interest" description="Disordered" evidence="3">
    <location>
        <begin position="470"/>
        <end position="498"/>
    </location>
</feature>
<organism evidence="5 6">
    <name type="scientific">Paralvinella palmiformis</name>
    <dbReference type="NCBI Taxonomy" id="53620"/>
    <lineage>
        <taxon>Eukaryota</taxon>
        <taxon>Metazoa</taxon>
        <taxon>Spiralia</taxon>
        <taxon>Lophotrochozoa</taxon>
        <taxon>Annelida</taxon>
        <taxon>Polychaeta</taxon>
        <taxon>Sedentaria</taxon>
        <taxon>Canalipalpata</taxon>
        <taxon>Terebellida</taxon>
        <taxon>Terebelliformia</taxon>
        <taxon>Alvinellidae</taxon>
        <taxon>Paralvinella</taxon>
    </lineage>
</organism>
<keyword evidence="2" id="KW-0677">Repeat</keyword>
<evidence type="ECO:0000313" key="5">
    <source>
        <dbReference type="EMBL" id="KAK2144404.1"/>
    </source>
</evidence>
<dbReference type="PROSITE" id="PS51450">
    <property type="entry name" value="LRR"/>
    <property type="match status" value="3"/>
</dbReference>
<dbReference type="Gene3D" id="3.80.10.10">
    <property type="entry name" value="Ribonuclease Inhibitor"/>
    <property type="match status" value="2"/>
</dbReference>
<evidence type="ECO:0000256" key="1">
    <source>
        <dbReference type="ARBA" id="ARBA00022614"/>
    </source>
</evidence>
<proteinExistence type="predicted"/>
<dbReference type="InterPro" id="IPR050836">
    <property type="entry name" value="SDS22/Internalin_LRR"/>
</dbReference>
<evidence type="ECO:0000313" key="6">
    <source>
        <dbReference type="Proteomes" id="UP001208570"/>
    </source>
</evidence>
<dbReference type="InterPro" id="IPR001611">
    <property type="entry name" value="Leu-rich_rpt"/>
</dbReference>
<dbReference type="InterPro" id="IPR032675">
    <property type="entry name" value="LRR_dom_sf"/>
</dbReference>
<dbReference type="PANTHER" id="PTHR46652">
    <property type="entry name" value="LEUCINE-RICH REPEAT AND IQ DOMAIN-CONTAINING PROTEIN 1-RELATED"/>
    <property type="match status" value="1"/>
</dbReference>
<dbReference type="Pfam" id="PF13516">
    <property type="entry name" value="LRR_6"/>
    <property type="match status" value="1"/>
</dbReference>
<dbReference type="SMART" id="SM00365">
    <property type="entry name" value="LRR_SD22"/>
    <property type="match status" value="4"/>
</dbReference>
<protein>
    <recommendedName>
        <fullName evidence="4">NXF1/2/3/5-like leucine-rich repeat domain-containing protein</fullName>
    </recommendedName>
</protein>
<feature type="region of interest" description="Disordered" evidence="3">
    <location>
        <begin position="70"/>
        <end position="104"/>
    </location>
</feature>
<sequence>MGSDEESIRRRTNITRMLAEKRKTIKLFKSKWYKTTKSVPSALANKSATVTPPSSAKAFLAKERLKSNRFQAAHHRNLPIKPRQPSAESIRVAPEEQSEDEEQDVKFINVSSARSQADTSSSSRLQEKYIRRINPEDVLERSQESGYNQVYQADLHASQIVRIENIEKFTRLRVLDLSCNSIKKIENLHCNTDIRELKLYDNNIEQIENLDQLKELQLLQLQHNKIRSIGKGLQNQRKLHVLRLDSNYLCQLDVRDLASCGKLTSLDISNNKLESISLQEVDVSYNKLTDLSGLKSLQQLTCLHASHNLLVSLKTLGKLRGLQELNVNHNKVTDLKHIVDSYPGLQILDVSENYVEVWQQVEKLKQLRELVELYISDNPFNAEDGPKPSYHADVHQLLPTLDILDGAHMKKPSGRTGTPLMRPMSASTVITSRQVETQIKSLDEEMSEFEKSVTSRFESLRMTMMALPREAPSCPPEVKTDRSIPPAMRPVSRSGKRSRIKLALEFAAQQYEEKPAVDPENKT</sequence>
<dbReference type="PANTHER" id="PTHR46652:SF3">
    <property type="entry name" value="LEUCINE-RICH REPEAT-CONTAINING PROTEIN 9"/>
    <property type="match status" value="1"/>
</dbReference>
<comment type="caution">
    <text evidence="5">The sequence shown here is derived from an EMBL/GenBank/DDBJ whole genome shotgun (WGS) entry which is preliminary data.</text>
</comment>
<dbReference type="InterPro" id="IPR003591">
    <property type="entry name" value="Leu-rich_rpt_typical-subtyp"/>
</dbReference>
<dbReference type="AlphaFoldDB" id="A0AAD9J0N5"/>
<dbReference type="InterPro" id="IPR057125">
    <property type="entry name" value="NXF1/2/3/5-like_LRR"/>
</dbReference>
<dbReference type="Pfam" id="PF14580">
    <property type="entry name" value="LRR_9"/>
    <property type="match status" value="1"/>
</dbReference>
<name>A0AAD9J0N5_9ANNE</name>
<evidence type="ECO:0000256" key="2">
    <source>
        <dbReference type="ARBA" id="ARBA00022737"/>
    </source>
</evidence>
<dbReference type="SMART" id="SM00369">
    <property type="entry name" value="LRR_TYP"/>
    <property type="match status" value="4"/>
</dbReference>
<accession>A0AAD9J0N5</accession>